<keyword evidence="5 6" id="KW-0472">Membrane</keyword>
<comment type="caution">
    <text evidence="7">The sequence shown here is derived from an EMBL/GenBank/DDBJ whole genome shotgun (WGS) entry which is preliminary data.</text>
</comment>
<sequence length="313" mass="35056">MEFENASVEVTVTSAAKFTKFRILKNLVVISSTFLMLFTAYDGLSMLQSTMNKEGNIGTISQAVVYAGFCICSLLLPKYVIKKFGCKITILIASVLFIPYIAANFYPTFLTMMPSAFLLGLGSSLIWGAQCTYFNESALFYCTLTAREEVPKSYPQTPATSNQTSTEVLSVIDSNTSVEDLTNRNSNTASVEDLMNRNSNTACVEEISARNSNSPNVERLSAENLATNYKHYYESSEDLTSTPQMKMKYKGEVMSAKRDVQERRNSYWVNNRFRVRAVSKDQGIDMKRDPFEFRIPTTEIRSSPDITTDTTGV</sequence>
<dbReference type="Proteomes" id="UP000886998">
    <property type="component" value="Unassembled WGS sequence"/>
</dbReference>
<evidence type="ECO:0000313" key="7">
    <source>
        <dbReference type="EMBL" id="GFY37192.1"/>
    </source>
</evidence>
<dbReference type="GO" id="GO:0006937">
    <property type="term" value="P:regulation of muscle contraction"/>
    <property type="evidence" value="ECO:0007669"/>
    <property type="project" value="TreeGrafter"/>
</dbReference>
<gene>
    <name evidence="7" type="primary">unc93a</name>
    <name evidence="7" type="ORF">TNIN_300171</name>
</gene>
<dbReference type="SUPFAM" id="SSF103473">
    <property type="entry name" value="MFS general substrate transporter"/>
    <property type="match status" value="1"/>
</dbReference>
<dbReference type="InterPro" id="IPR010291">
    <property type="entry name" value="Ion_channel_UNC-93"/>
</dbReference>
<keyword evidence="3 6" id="KW-0812">Transmembrane</keyword>
<evidence type="ECO:0000313" key="8">
    <source>
        <dbReference type="Proteomes" id="UP000886998"/>
    </source>
</evidence>
<dbReference type="Pfam" id="PF05978">
    <property type="entry name" value="UNC-93"/>
    <property type="match status" value="1"/>
</dbReference>
<evidence type="ECO:0000256" key="3">
    <source>
        <dbReference type="ARBA" id="ARBA00022692"/>
    </source>
</evidence>
<evidence type="ECO:0000256" key="1">
    <source>
        <dbReference type="ARBA" id="ARBA00004141"/>
    </source>
</evidence>
<feature type="transmembrane region" description="Helical" evidence="6">
    <location>
        <begin position="27"/>
        <end position="47"/>
    </location>
</feature>
<accession>A0A8X6WL64</accession>
<dbReference type="AlphaFoldDB" id="A0A8X6WL64"/>
<comment type="similarity">
    <text evidence="2">Belongs to the unc-93 family.</text>
</comment>
<keyword evidence="8" id="KW-1185">Reference proteome</keyword>
<evidence type="ECO:0000256" key="4">
    <source>
        <dbReference type="ARBA" id="ARBA00022989"/>
    </source>
</evidence>
<dbReference type="GO" id="GO:0043266">
    <property type="term" value="P:regulation of potassium ion transport"/>
    <property type="evidence" value="ECO:0007669"/>
    <property type="project" value="TreeGrafter"/>
</dbReference>
<organism evidence="7 8">
    <name type="scientific">Trichonephila inaurata madagascariensis</name>
    <dbReference type="NCBI Taxonomy" id="2747483"/>
    <lineage>
        <taxon>Eukaryota</taxon>
        <taxon>Metazoa</taxon>
        <taxon>Ecdysozoa</taxon>
        <taxon>Arthropoda</taxon>
        <taxon>Chelicerata</taxon>
        <taxon>Arachnida</taxon>
        <taxon>Araneae</taxon>
        <taxon>Araneomorphae</taxon>
        <taxon>Entelegynae</taxon>
        <taxon>Araneoidea</taxon>
        <taxon>Nephilidae</taxon>
        <taxon>Trichonephila</taxon>
        <taxon>Trichonephila inaurata</taxon>
    </lineage>
</organism>
<evidence type="ECO:0000256" key="5">
    <source>
        <dbReference type="ARBA" id="ARBA00023136"/>
    </source>
</evidence>
<keyword evidence="4 6" id="KW-1133">Transmembrane helix</keyword>
<dbReference type="OrthoDB" id="78663at2759"/>
<dbReference type="GO" id="GO:0015459">
    <property type="term" value="F:potassium channel regulator activity"/>
    <property type="evidence" value="ECO:0007669"/>
    <property type="project" value="TreeGrafter"/>
</dbReference>
<evidence type="ECO:0000256" key="2">
    <source>
        <dbReference type="ARBA" id="ARBA00009172"/>
    </source>
</evidence>
<reference evidence="7" key="1">
    <citation type="submission" date="2020-08" db="EMBL/GenBank/DDBJ databases">
        <title>Multicomponent nature underlies the extraordinary mechanical properties of spider dragline silk.</title>
        <authorList>
            <person name="Kono N."/>
            <person name="Nakamura H."/>
            <person name="Mori M."/>
            <person name="Yoshida Y."/>
            <person name="Ohtoshi R."/>
            <person name="Malay A.D."/>
            <person name="Moran D.A.P."/>
            <person name="Tomita M."/>
            <person name="Numata K."/>
            <person name="Arakawa K."/>
        </authorList>
    </citation>
    <scope>NUCLEOTIDE SEQUENCE</scope>
</reference>
<dbReference type="GO" id="GO:0055120">
    <property type="term" value="C:striated muscle dense body"/>
    <property type="evidence" value="ECO:0007669"/>
    <property type="project" value="TreeGrafter"/>
</dbReference>
<dbReference type="PANTHER" id="PTHR19444">
    <property type="entry name" value="UNC-93 RELATED"/>
    <property type="match status" value="1"/>
</dbReference>
<feature type="transmembrane region" description="Helical" evidence="6">
    <location>
        <begin position="84"/>
        <end position="103"/>
    </location>
</feature>
<comment type="subcellular location">
    <subcellularLocation>
        <location evidence="1">Membrane</location>
        <topology evidence="1">Multi-pass membrane protein</topology>
    </subcellularLocation>
</comment>
<protein>
    <submittedName>
        <fullName evidence="7">Protein unc-93 homolog A</fullName>
    </submittedName>
</protein>
<dbReference type="PANTHER" id="PTHR19444:SF13">
    <property type="entry name" value="PROTEIN UNC-93 HOMOLOG A"/>
    <property type="match status" value="1"/>
</dbReference>
<dbReference type="GO" id="GO:0005886">
    <property type="term" value="C:plasma membrane"/>
    <property type="evidence" value="ECO:0007669"/>
    <property type="project" value="TreeGrafter"/>
</dbReference>
<proteinExistence type="inferred from homology"/>
<name>A0A8X6WL64_9ARAC</name>
<dbReference type="EMBL" id="BMAV01000178">
    <property type="protein sequence ID" value="GFY37192.1"/>
    <property type="molecule type" value="Genomic_DNA"/>
</dbReference>
<feature type="transmembrane region" description="Helical" evidence="6">
    <location>
        <begin position="59"/>
        <end position="77"/>
    </location>
</feature>
<dbReference type="InterPro" id="IPR051951">
    <property type="entry name" value="UNC-93_regulatory"/>
</dbReference>
<evidence type="ECO:0000256" key="6">
    <source>
        <dbReference type="SAM" id="Phobius"/>
    </source>
</evidence>
<dbReference type="InterPro" id="IPR036259">
    <property type="entry name" value="MFS_trans_sf"/>
</dbReference>